<gene>
    <name evidence="3" type="ORF">AMSG_12439</name>
</gene>
<feature type="domain" description="Helix-turn-helix" evidence="2">
    <location>
        <begin position="166"/>
        <end position="212"/>
    </location>
</feature>
<name>A0A0L0DUX2_THETB</name>
<dbReference type="Proteomes" id="UP000054408">
    <property type="component" value="Unassembled WGS sequence"/>
</dbReference>
<dbReference type="InterPro" id="IPR041657">
    <property type="entry name" value="HTH_17"/>
</dbReference>
<sequence>MAAIGYVNRQSDGSYKGFINTLSIRRSVVLLPNRDKDADNQPDYRVFTDDRERVELGAAWKRVGQNSGNSYVSLSLAAPEFGPRKLYANLGRAAGQDDPDTFAIIWNPGRRMPGRRFSPVPDRPLARPSSPSTARSCRSRAPDDEVTTMSDDEHERAARAKKGSPFLNTAQAAHYVGLSGRTLEKMRVTGGGPKYRKHGRYVRYHIDDLDAWSDSRSKGSTSDA</sequence>
<dbReference type="Pfam" id="PF12728">
    <property type="entry name" value="HTH_17"/>
    <property type="match status" value="1"/>
</dbReference>
<reference evidence="3 4" key="1">
    <citation type="submission" date="2010-05" db="EMBL/GenBank/DDBJ databases">
        <title>The Genome Sequence of Thecamonas trahens ATCC 50062.</title>
        <authorList>
            <consortium name="The Broad Institute Genome Sequencing Platform"/>
            <person name="Russ C."/>
            <person name="Cuomo C."/>
            <person name="Shea T."/>
            <person name="Young S.K."/>
            <person name="Zeng Q."/>
            <person name="Koehrsen M."/>
            <person name="Haas B."/>
            <person name="Borodovsky M."/>
            <person name="Guigo R."/>
            <person name="Alvarado L."/>
            <person name="Berlin A."/>
            <person name="Bochicchio J."/>
            <person name="Borenstein D."/>
            <person name="Chapman S."/>
            <person name="Chen Z."/>
            <person name="Freedman E."/>
            <person name="Gellesch M."/>
            <person name="Goldberg J."/>
            <person name="Griggs A."/>
            <person name="Gujja S."/>
            <person name="Heilman E."/>
            <person name="Heiman D."/>
            <person name="Hepburn T."/>
            <person name="Howarth C."/>
            <person name="Jen D."/>
            <person name="Larson L."/>
            <person name="Mehta T."/>
            <person name="Park D."/>
            <person name="Pearson M."/>
            <person name="Roberts A."/>
            <person name="Saif S."/>
            <person name="Shenoy N."/>
            <person name="Sisk P."/>
            <person name="Stolte C."/>
            <person name="Sykes S."/>
            <person name="Thomson T."/>
            <person name="Walk T."/>
            <person name="White J."/>
            <person name="Yandava C."/>
            <person name="Burger G."/>
            <person name="Gray M.W."/>
            <person name="Holland P.W.H."/>
            <person name="King N."/>
            <person name="Lang F.B.F."/>
            <person name="Roger A.J."/>
            <person name="Ruiz-Trillo I."/>
            <person name="Lander E."/>
            <person name="Nusbaum C."/>
        </authorList>
    </citation>
    <scope>NUCLEOTIDE SEQUENCE [LARGE SCALE GENOMIC DNA]</scope>
    <source>
        <strain evidence="3 4">ATCC 50062</strain>
    </source>
</reference>
<evidence type="ECO:0000313" key="4">
    <source>
        <dbReference type="Proteomes" id="UP000054408"/>
    </source>
</evidence>
<dbReference type="STRING" id="461836.A0A0L0DUX2"/>
<protein>
    <recommendedName>
        <fullName evidence="2">Helix-turn-helix domain-containing protein</fullName>
    </recommendedName>
</protein>
<accession>A0A0L0DUX2</accession>
<evidence type="ECO:0000313" key="3">
    <source>
        <dbReference type="EMBL" id="KNC55876.1"/>
    </source>
</evidence>
<dbReference type="SUPFAM" id="SSF46955">
    <property type="entry name" value="Putative DNA-binding domain"/>
    <property type="match status" value="1"/>
</dbReference>
<dbReference type="InterPro" id="IPR007948">
    <property type="entry name" value="DUF736"/>
</dbReference>
<keyword evidence="4" id="KW-1185">Reference proteome</keyword>
<dbReference type="Pfam" id="PF05284">
    <property type="entry name" value="DUF736"/>
    <property type="match status" value="1"/>
</dbReference>
<evidence type="ECO:0000259" key="2">
    <source>
        <dbReference type="Pfam" id="PF12728"/>
    </source>
</evidence>
<evidence type="ECO:0000256" key="1">
    <source>
        <dbReference type="SAM" id="MobiDB-lite"/>
    </source>
</evidence>
<organism evidence="3 4">
    <name type="scientific">Thecamonas trahens ATCC 50062</name>
    <dbReference type="NCBI Taxonomy" id="461836"/>
    <lineage>
        <taxon>Eukaryota</taxon>
        <taxon>Apusozoa</taxon>
        <taxon>Apusomonadida</taxon>
        <taxon>Apusomonadidae</taxon>
        <taxon>Thecamonas</taxon>
    </lineage>
</organism>
<dbReference type="EMBL" id="GL349508">
    <property type="protein sequence ID" value="KNC55876.1"/>
    <property type="molecule type" value="Genomic_DNA"/>
</dbReference>
<dbReference type="InterPro" id="IPR009061">
    <property type="entry name" value="DNA-bd_dom_put_sf"/>
</dbReference>
<proteinExistence type="predicted"/>
<dbReference type="AlphaFoldDB" id="A0A0L0DUX2"/>
<feature type="region of interest" description="Disordered" evidence="1">
    <location>
        <begin position="113"/>
        <end position="152"/>
    </location>
</feature>
<dbReference type="OrthoDB" id="10266954at2759"/>